<dbReference type="EMBL" id="LGTZ01000768">
    <property type="protein sequence ID" value="OJD23538.1"/>
    <property type="molecule type" value="Genomic_DNA"/>
</dbReference>
<dbReference type="VEuPathDB" id="FungiDB:ACJ73_05103"/>
<evidence type="ECO:0000256" key="1">
    <source>
        <dbReference type="SAM" id="SignalP"/>
    </source>
</evidence>
<sequence>MQLNVKNLLALAASFALVGSSTSTYVPPSINLPTPTVQSCLAYSTLNNLPTPVVPFQACNTPLSERYVARSTLNNIIEEQFCPDAVKMQPFPPEMNTIRRLYNNGTPEHVAISINWANKPNKSNFKLDLHECLRFLRDMVLDGCNGNDPNNPMNWKGGGLLRADGATYKIEPLSQRQPFPKEPSGLCKVTHANPYHHVVIQGIGWANSDWGKMLEDKLCDCDLLPDTFHFTYELGYKGREWNATMYTTTWKENCIVGAAKQAGASNSFKCDASA</sequence>
<evidence type="ECO:0000313" key="2">
    <source>
        <dbReference type="EMBL" id="OJD23538.1"/>
    </source>
</evidence>
<reference evidence="2 3" key="1">
    <citation type="submission" date="2015-08" db="EMBL/GenBank/DDBJ databases">
        <title>Emmonsia species relationships and genome sequence.</title>
        <authorList>
            <person name="Cuomo C.A."/>
            <person name="Schwartz I.S."/>
            <person name="Kenyon C."/>
            <person name="De Hoog G.S."/>
            <person name="Govender N.P."/>
            <person name="Botha A."/>
            <person name="Moreno L."/>
            <person name="De Vries M."/>
            <person name="Munoz J.F."/>
            <person name="Stielow J.B."/>
        </authorList>
    </citation>
    <scope>NUCLEOTIDE SEQUENCE [LARGE SCALE GENOMIC DNA]</scope>
    <source>
        <strain evidence="2 3">EI222</strain>
    </source>
</reference>
<comment type="caution">
    <text evidence="2">The sequence shown here is derived from an EMBL/GenBank/DDBJ whole genome shotgun (WGS) entry which is preliminary data.</text>
</comment>
<dbReference type="Pfam" id="PF18647">
    <property type="entry name" value="Fungal_lectin_2"/>
    <property type="match status" value="1"/>
</dbReference>
<keyword evidence="1" id="KW-0732">Signal</keyword>
<dbReference type="OrthoDB" id="1896086at2759"/>
<proteinExistence type="predicted"/>
<dbReference type="Proteomes" id="UP000242791">
    <property type="component" value="Unassembled WGS sequence"/>
</dbReference>
<evidence type="ECO:0000313" key="3">
    <source>
        <dbReference type="Proteomes" id="UP000242791"/>
    </source>
</evidence>
<evidence type="ECO:0008006" key="4">
    <source>
        <dbReference type="Google" id="ProtNLM"/>
    </source>
</evidence>
<name>A0A1J9Q621_9EURO</name>
<accession>A0A1J9Q621</accession>
<dbReference type="STRING" id="1658174.A0A1J9Q621"/>
<keyword evidence="3" id="KW-1185">Reference proteome</keyword>
<feature type="chain" id="PRO_5009656502" description="Ecp2 effector protein domain-containing protein" evidence="1">
    <location>
        <begin position="24"/>
        <end position="274"/>
    </location>
</feature>
<dbReference type="AlphaFoldDB" id="A0A1J9Q621"/>
<organism evidence="2 3">
    <name type="scientific">Blastomyces percursus</name>
    <dbReference type="NCBI Taxonomy" id="1658174"/>
    <lineage>
        <taxon>Eukaryota</taxon>
        <taxon>Fungi</taxon>
        <taxon>Dikarya</taxon>
        <taxon>Ascomycota</taxon>
        <taxon>Pezizomycotina</taxon>
        <taxon>Eurotiomycetes</taxon>
        <taxon>Eurotiomycetidae</taxon>
        <taxon>Onygenales</taxon>
        <taxon>Ajellomycetaceae</taxon>
        <taxon>Blastomyces</taxon>
    </lineage>
</organism>
<feature type="signal peptide" evidence="1">
    <location>
        <begin position="1"/>
        <end position="23"/>
    </location>
</feature>
<gene>
    <name evidence="2" type="ORF">ACJ73_05103</name>
</gene>
<protein>
    <recommendedName>
        <fullName evidence="4">Ecp2 effector protein domain-containing protein</fullName>
    </recommendedName>
</protein>